<dbReference type="PROSITE" id="PS51007">
    <property type="entry name" value="CYTC"/>
    <property type="match status" value="1"/>
</dbReference>
<keyword evidence="5" id="KW-0732">Signal</keyword>
<gene>
    <name evidence="7" type="primary">petJ</name>
    <name evidence="7" type="ORF">HC248_03035</name>
</gene>
<evidence type="ECO:0000256" key="3">
    <source>
        <dbReference type="ARBA" id="ARBA00023004"/>
    </source>
</evidence>
<dbReference type="GO" id="GO:0009055">
    <property type="term" value="F:electron transfer activity"/>
    <property type="evidence" value="ECO:0007669"/>
    <property type="project" value="InterPro"/>
</dbReference>
<keyword evidence="2 4" id="KW-0479">Metal-binding</keyword>
<dbReference type="KEGG" id="pvac:HC248_03035"/>
<evidence type="ECO:0000313" key="8">
    <source>
        <dbReference type="Proteomes" id="UP000502041"/>
    </source>
</evidence>
<keyword evidence="1 4" id="KW-0349">Heme</keyword>
<evidence type="ECO:0000256" key="5">
    <source>
        <dbReference type="SAM" id="SignalP"/>
    </source>
</evidence>
<feature type="chain" id="PRO_5026251118" evidence="5">
    <location>
        <begin position="23"/>
        <end position="120"/>
    </location>
</feature>
<evidence type="ECO:0000259" key="6">
    <source>
        <dbReference type="PROSITE" id="PS51007"/>
    </source>
</evidence>
<feature type="signal peptide" evidence="5">
    <location>
        <begin position="1"/>
        <end position="22"/>
    </location>
</feature>
<protein>
    <submittedName>
        <fullName evidence="7">Cytochrome c6</fullName>
    </submittedName>
</protein>
<evidence type="ECO:0000256" key="1">
    <source>
        <dbReference type="ARBA" id="ARBA00022617"/>
    </source>
</evidence>
<evidence type="ECO:0000256" key="4">
    <source>
        <dbReference type="PROSITE-ProRule" id="PRU00433"/>
    </source>
</evidence>
<dbReference type="GO" id="GO:0020037">
    <property type="term" value="F:heme binding"/>
    <property type="evidence" value="ECO:0007669"/>
    <property type="project" value="InterPro"/>
</dbReference>
<keyword evidence="8" id="KW-1185">Reference proteome</keyword>
<dbReference type="Gene3D" id="1.10.760.10">
    <property type="entry name" value="Cytochrome c-like domain"/>
    <property type="match status" value="1"/>
</dbReference>
<evidence type="ECO:0000256" key="2">
    <source>
        <dbReference type="ARBA" id="ARBA00022723"/>
    </source>
</evidence>
<dbReference type="Pfam" id="PF13442">
    <property type="entry name" value="Cytochrome_CBB3"/>
    <property type="match status" value="1"/>
</dbReference>
<dbReference type="SUPFAM" id="SSF46626">
    <property type="entry name" value="Cytochrome c"/>
    <property type="match status" value="1"/>
</dbReference>
<dbReference type="AlphaFoldDB" id="A0A6H2HCV4"/>
<organism evidence="7 8">
    <name type="scientific">Polaromonas vacuolata</name>
    <dbReference type="NCBI Taxonomy" id="37448"/>
    <lineage>
        <taxon>Bacteria</taxon>
        <taxon>Pseudomonadati</taxon>
        <taxon>Pseudomonadota</taxon>
        <taxon>Betaproteobacteria</taxon>
        <taxon>Burkholderiales</taxon>
        <taxon>Comamonadaceae</taxon>
        <taxon>Polaromonas</taxon>
    </lineage>
</organism>
<feature type="domain" description="Cytochrome c" evidence="6">
    <location>
        <begin position="40"/>
        <end position="116"/>
    </location>
</feature>
<accession>A0A6H2HCV4</accession>
<dbReference type="InterPro" id="IPR009056">
    <property type="entry name" value="Cyt_c-like_dom"/>
</dbReference>
<dbReference type="GO" id="GO:0046872">
    <property type="term" value="F:metal ion binding"/>
    <property type="evidence" value="ECO:0007669"/>
    <property type="project" value="UniProtKB-KW"/>
</dbReference>
<evidence type="ECO:0000313" key="7">
    <source>
        <dbReference type="EMBL" id="QJC57705.1"/>
    </source>
</evidence>
<keyword evidence="3 4" id="KW-0408">Iron</keyword>
<proteinExistence type="predicted"/>
<sequence length="120" mass="13138">MKMRGLHLLLLCLAASSQAAYAQTNTDPAMIPAPGPATQALVNQGKTQYDRTCAQCHGRNMVSSGTSSYDLRRFPTDAPDRFFNSVTHGKNNMPSFKDALEPGAIQWLWAYVSTRGGKEM</sequence>
<name>A0A6H2HCV4_9BURK</name>
<dbReference type="EMBL" id="CP051461">
    <property type="protein sequence ID" value="QJC57705.1"/>
    <property type="molecule type" value="Genomic_DNA"/>
</dbReference>
<dbReference type="Proteomes" id="UP000502041">
    <property type="component" value="Chromosome"/>
</dbReference>
<reference evidence="7 8" key="1">
    <citation type="submission" date="2020-04" db="EMBL/GenBank/DDBJ databases">
        <title>Complete genome of a Psychrophilic, Marine, Gas Vacuolate Bacterium Polaromonas vacuolata KCTC 22033T.</title>
        <authorList>
            <person name="Hwang K."/>
            <person name="Kim K.M."/>
        </authorList>
    </citation>
    <scope>NUCLEOTIDE SEQUENCE [LARGE SCALE GENOMIC DNA]</scope>
    <source>
        <strain evidence="7 8">KCTC 22033</strain>
    </source>
</reference>
<dbReference type="InterPro" id="IPR036909">
    <property type="entry name" value="Cyt_c-like_dom_sf"/>
</dbReference>
<dbReference type="RefSeq" id="WP_168923180.1">
    <property type="nucleotide sequence ID" value="NZ_CP051461.1"/>
</dbReference>